<protein>
    <submittedName>
        <fullName evidence="1">Uncharacterized protein</fullName>
    </submittedName>
</protein>
<dbReference type="EMBL" id="JAVDYB010000001">
    <property type="protein sequence ID" value="MDR7277096.1"/>
    <property type="molecule type" value="Genomic_DNA"/>
</dbReference>
<reference evidence="1" key="1">
    <citation type="submission" date="2023-07" db="EMBL/GenBank/DDBJ databases">
        <title>Sequencing the genomes of 1000 actinobacteria strains.</title>
        <authorList>
            <person name="Klenk H.-P."/>
        </authorList>
    </citation>
    <scope>NUCLEOTIDE SEQUENCE</scope>
    <source>
        <strain evidence="1">DSM 44707</strain>
    </source>
</reference>
<evidence type="ECO:0000313" key="1">
    <source>
        <dbReference type="EMBL" id="MDR7277096.1"/>
    </source>
</evidence>
<name>A0AAE3YR33_9ACTN</name>
<dbReference type="RefSeq" id="WP_310369296.1">
    <property type="nucleotide sequence ID" value="NZ_JAVDYB010000001.1"/>
</dbReference>
<comment type="caution">
    <text evidence="1">The sequence shown here is derived from an EMBL/GenBank/DDBJ whole genome shotgun (WGS) entry which is preliminary data.</text>
</comment>
<gene>
    <name evidence="1" type="ORF">J2S41_003874</name>
</gene>
<sequence>MSEPRAGLATVHAAAAAGEPHGKTVVVARHPELRTPEPVPGPRTGAALCRGADMPFGDYNFRQMRIWANFGTVRSA</sequence>
<dbReference type="Proteomes" id="UP001183643">
    <property type="component" value="Unassembled WGS sequence"/>
</dbReference>
<dbReference type="AlphaFoldDB" id="A0AAE3YR33"/>
<evidence type="ECO:0000313" key="2">
    <source>
        <dbReference type="Proteomes" id="UP001183643"/>
    </source>
</evidence>
<organism evidence="1 2">
    <name type="scientific">Catenuloplanes atrovinosus</name>
    <dbReference type="NCBI Taxonomy" id="137266"/>
    <lineage>
        <taxon>Bacteria</taxon>
        <taxon>Bacillati</taxon>
        <taxon>Actinomycetota</taxon>
        <taxon>Actinomycetes</taxon>
        <taxon>Micromonosporales</taxon>
        <taxon>Micromonosporaceae</taxon>
        <taxon>Catenuloplanes</taxon>
    </lineage>
</organism>
<proteinExistence type="predicted"/>
<keyword evidence="2" id="KW-1185">Reference proteome</keyword>
<accession>A0AAE3YR33</accession>